<protein>
    <submittedName>
        <fullName evidence="2">Uncharacterized protein</fullName>
    </submittedName>
</protein>
<evidence type="ECO:0000256" key="1">
    <source>
        <dbReference type="SAM" id="MobiDB-lite"/>
    </source>
</evidence>
<sequence length="85" mass="8834">MAKRREMGSVALAVGHPEGYINFCGQGLWSADLTQWGEAMTPAPTITPTSSGSSRATSMGPSSSRSTQQLGAAVVPLARVQKLEA</sequence>
<dbReference type="EMBL" id="JACXVP010000004">
    <property type="protein sequence ID" value="KAG5611478.1"/>
    <property type="molecule type" value="Genomic_DNA"/>
</dbReference>
<comment type="caution">
    <text evidence="2">The sequence shown here is derived from an EMBL/GenBank/DDBJ whole genome shotgun (WGS) entry which is preliminary data.</text>
</comment>
<name>A0A9J5ZJP0_SOLCO</name>
<dbReference type="Proteomes" id="UP000824120">
    <property type="component" value="Chromosome 4"/>
</dbReference>
<proteinExistence type="predicted"/>
<feature type="region of interest" description="Disordered" evidence="1">
    <location>
        <begin position="40"/>
        <end position="71"/>
    </location>
</feature>
<accession>A0A9J5ZJP0</accession>
<keyword evidence="3" id="KW-1185">Reference proteome</keyword>
<organism evidence="2 3">
    <name type="scientific">Solanum commersonii</name>
    <name type="common">Commerson's wild potato</name>
    <name type="synonym">Commerson's nightshade</name>
    <dbReference type="NCBI Taxonomy" id="4109"/>
    <lineage>
        <taxon>Eukaryota</taxon>
        <taxon>Viridiplantae</taxon>
        <taxon>Streptophyta</taxon>
        <taxon>Embryophyta</taxon>
        <taxon>Tracheophyta</taxon>
        <taxon>Spermatophyta</taxon>
        <taxon>Magnoliopsida</taxon>
        <taxon>eudicotyledons</taxon>
        <taxon>Gunneridae</taxon>
        <taxon>Pentapetalae</taxon>
        <taxon>asterids</taxon>
        <taxon>lamiids</taxon>
        <taxon>Solanales</taxon>
        <taxon>Solanaceae</taxon>
        <taxon>Solanoideae</taxon>
        <taxon>Solaneae</taxon>
        <taxon>Solanum</taxon>
    </lineage>
</organism>
<feature type="compositionally biased region" description="Polar residues" evidence="1">
    <location>
        <begin position="44"/>
        <end position="70"/>
    </location>
</feature>
<gene>
    <name evidence="2" type="ORF">H5410_022759</name>
</gene>
<evidence type="ECO:0000313" key="2">
    <source>
        <dbReference type="EMBL" id="KAG5611478.1"/>
    </source>
</evidence>
<evidence type="ECO:0000313" key="3">
    <source>
        <dbReference type="Proteomes" id="UP000824120"/>
    </source>
</evidence>
<dbReference type="AlphaFoldDB" id="A0A9J5ZJP0"/>
<reference evidence="2 3" key="1">
    <citation type="submission" date="2020-09" db="EMBL/GenBank/DDBJ databases">
        <title>De no assembly of potato wild relative species, Solanum commersonii.</title>
        <authorList>
            <person name="Cho K."/>
        </authorList>
    </citation>
    <scope>NUCLEOTIDE SEQUENCE [LARGE SCALE GENOMIC DNA]</scope>
    <source>
        <strain evidence="2">LZ3.2</strain>
        <tissue evidence="2">Leaf</tissue>
    </source>
</reference>